<feature type="transmembrane region" description="Helical" evidence="6">
    <location>
        <begin position="62"/>
        <end position="95"/>
    </location>
</feature>
<organism evidence="8 9">
    <name type="scientific">Methyloligella solikamskensis</name>
    <dbReference type="NCBI Taxonomy" id="1177756"/>
    <lineage>
        <taxon>Bacteria</taxon>
        <taxon>Pseudomonadati</taxon>
        <taxon>Pseudomonadota</taxon>
        <taxon>Alphaproteobacteria</taxon>
        <taxon>Hyphomicrobiales</taxon>
        <taxon>Hyphomicrobiaceae</taxon>
        <taxon>Methyloligella</taxon>
    </lineage>
</organism>
<protein>
    <recommendedName>
        <fullName evidence="6">TVP38/TMEM64 family membrane protein</fullName>
    </recommendedName>
</protein>
<dbReference type="Pfam" id="PF09335">
    <property type="entry name" value="VTT_dom"/>
    <property type="match status" value="1"/>
</dbReference>
<evidence type="ECO:0000256" key="5">
    <source>
        <dbReference type="ARBA" id="ARBA00023136"/>
    </source>
</evidence>
<feature type="transmembrane region" description="Helical" evidence="6">
    <location>
        <begin position="24"/>
        <end position="41"/>
    </location>
</feature>
<feature type="domain" description="VTT" evidence="7">
    <location>
        <begin position="81"/>
        <end position="206"/>
    </location>
</feature>
<evidence type="ECO:0000256" key="6">
    <source>
        <dbReference type="RuleBase" id="RU366058"/>
    </source>
</evidence>
<dbReference type="InterPro" id="IPR015414">
    <property type="entry name" value="TMEM64"/>
</dbReference>
<feature type="transmembrane region" description="Helical" evidence="6">
    <location>
        <begin position="216"/>
        <end position="233"/>
    </location>
</feature>
<evidence type="ECO:0000256" key="3">
    <source>
        <dbReference type="ARBA" id="ARBA00022692"/>
    </source>
</evidence>
<comment type="subcellular location">
    <subcellularLocation>
        <location evidence="1 6">Cell membrane</location>
        <topology evidence="1 6">Multi-pass membrane protein</topology>
    </subcellularLocation>
</comment>
<keyword evidence="2 6" id="KW-1003">Cell membrane</keyword>
<dbReference type="RefSeq" id="WP_379088265.1">
    <property type="nucleotide sequence ID" value="NZ_JBHTJO010000001.1"/>
</dbReference>
<comment type="caution">
    <text evidence="8">The sequence shown here is derived from an EMBL/GenBank/DDBJ whole genome shotgun (WGS) entry which is preliminary data.</text>
</comment>
<keyword evidence="5 6" id="KW-0472">Membrane</keyword>
<evidence type="ECO:0000256" key="1">
    <source>
        <dbReference type="ARBA" id="ARBA00004651"/>
    </source>
</evidence>
<gene>
    <name evidence="8" type="ORF">ACFQ2F_07955</name>
</gene>
<keyword evidence="4 6" id="KW-1133">Transmembrane helix</keyword>
<feature type="transmembrane region" description="Helical" evidence="6">
    <location>
        <begin position="101"/>
        <end position="121"/>
    </location>
</feature>
<evidence type="ECO:0000256" key="2">
    <source>
        <dbReference type="ARBA" id="ARBA00022475"/>
    </source>
</evidence>
<evidence type="ECO:0000313" key="9">
    <source>
        <dbReference type="Proteomes" id="UP001597102"/>
    </source>
</evidence>
<evidence type="ECO:0000313" key="8">
    <source>
        <dbReference type="EMBL" id="MFD0987032.1"/>
    </source>
</evidence>
<dbReference type="PANTHER" id="PTHR12677">
    <property type="entry name" value="GOLGI APPARATUS MEMBRANE PROTEIN TVP38-RELATED"/>
    <property type="match status" value="1"/>
</dbReference>
<keyword evidence="9" id="KW-1185">Reference proteome</keyword>
<proteinExistence type="inferred from homology"/>
<dbReference type="Proteomes" id="UP001597102">
    <property type="component" value="Unassembled WGS sequence"/>
</dbReference>
<evidence type="ECO:0000256" key="4">
    <source>
        <dbReference type="ARBA" id="ARBA00022989"/>
    </source>
</evidence>
<accession>A0ABW3JC89</accession>
<dbReference type="InterPro" id="IPR032816">
    <property type="entry name" value="VTT_dom"/>
</dbReference>
<feature type="transmembrane region" description="Helical" evidence="6">
    <location>
        <begin position="186"/>
        <end position="204"/>
    </location>
</feature>
<dbReference type="PANTHER" id="PTHR12677:SF59">
    <property type="entry name" value="GOLGI APPARATUS MEMBRANE PROTEIN TVP38-RELATED"/>
    <property type="match status" value="1"/>
</dbReference>
<dbReference type="EMBL" id="JBHTJO010000001">
    <property type="protein sequence ID" value="MFD0987032.1"/>
    <property type="molecule type" value="Genomic_DNA"/>
</dbReference>
<reference evidence="9" key="1">
    <citation type="journal article" date="2019" name="Int. J. Syst. Evol. Microbiol.">
        <title>The Global Catalogue of Microorganisms (GCM) 10K type strain sequencing project: providing services to taxonomists for standard genome sequencing and annotation.</title>
        <authorList>
            <consortium name="The Broad Institute Genomics Platform"/>
            <consortium name="The Broad Institute Genome Sequencing Center for Infectious Disease"/>
            <person name="Wu L."/>
            <person name="Ma J."/>
        </authorList>
    </citation>
    <scope>NUCLEOTIDE SEQUENCE [LARGE SCALE GENOMIC DNA]</scope>
    <source>
        <strain evidence="9">CCUG 61697</strain>
    </source>
</reference>
<evidence type="ECO:0000259" key="7">
    <source>
        <dbReference type="Pfam" id="PF09335"/>
    </source>
</evidence>
<comment type="similarity">
    <text evidence="6">Belongs to the TVP38/TMEM64 family.</text>
</comment>
<name>A0ABW3JC89_9HYPH</name>
<keyword evidence="3 6" id="KW-0812">Transmembrane</keyword>
<sequence>MTEPDQPSEEAGGPSRQTLSRFKLALGAGVFVLLVAGAYVFRGDITLPTEDEIKSLLDSIGIWGPIAIIGFRCLAAVLAVVPSSVVVIAAGAAFGPLLGTLYILIGAELGAAIGFLIGRALGRDFVEERGWISALERTKVGSWLLASDASQNRLTLAVLYCRLLPGLNLDGVSYVAGVTPLTMWRFLLGSLGGLLPYTLLLAYFGDGLMEMDPGQIAIALGTLACIIAAPFVWKGIARHRRRKGEGAPAGPGA</sequence>